<proteinExistence type="predicted"/>
<reference evidence="1 2" key="1">
    <citation type="journal article" date="2021" name="BMC Genomics">
        <title>Datura genome reveals duplications of psychoactive alkaloid biosynthetic genes and high mutation rate following tissue culture.</title>
        <authorList>
            <person name="Rajewski A."/>
            <person name="Carter-House D."/>
            <person name="Stajich J."/>
            <person name="Litt A."/>
        </authorList>
    </citation>
    <scope>NUCLEOTIDE SEQUENCE [LARGE SCALE GENOMIC DNA]</scope>
    <source>
        <strain evidence="1">AR-01</strain>
    </source>
</reference>
<protein>
    <submittedName>
        <fullName evidence="1">Uncharacterized protein</fullName>
    </submittedName>
</protein>
<organism evidence="1 2">
    <name type="scientific">Datura stramonium</name>
    <name type="common">Jimsonweed</name>
    <name type="synonym">Common thornapple</name>
    <dbReference type="NCBI Taxonomy" id="4076"/>
    <lineage>
        <taxon>Eukaryota</taxon>
        <taxon>Viridiplantae</taxon>
        <taxon>Streptophyta</taxon>
        <taxon>Embryophyta</taxon>
        <taxon>Tracheophyta</taxon>
        <taxon>Spermatophyta</taxon>
        <taxon>Magnoliopsida</taxon>
        <taxon>eudicotyledons</taxon>
        <taxon>Gunneridae</taxon>
        <taxon>Pentapetalae</taxon>
        <taxon>asterids</taxon>
        <taxon>lamiids</taxon>
        <taxon>Solanales</taxon>
        <taxon>Solanaceae</taxon>
        <taxon>Solanoideae</taxon>
        <taxon>Datureae</taxon>
        <taxon>Datura</taxon>
    </lineage>
</organism>
<keyword evidence="2" id="KW-1185">Reference proteome</keyword>
<accession>A0ABS8UKL3</accession>
<evidence type="ECO:0000313" key="2">
    <source>
        <dbReference type="Proteomes" id="UP000823775"/>
    </source>
</evidence>
<dbReference type="EMBL" id="JACEIK010002074">
    <property type="protein sequence ID" value="MCD9558893.1"/>
    <property type="molecule type" value="Genomic_DNA"/>
</dbReference>
<evidence type="ECO:0000313" key="1">
    <source>
        <dbReference type="EMBL" id="MCD9558893.1"/>
    </source>
</evidence>
<sequence>RRGHKLSLWGRSVAAPKVRGNELGLTLGVRRNELGLALGKVHGNDLLLLE</sequence>
<name>A0ABS8UKL3_DATST</name>
<dbReference type="Proteomes" id="UP000823775">
    <property type="component" value="Unassembled WGS sequence"/>
</dbReference>
<comment type="caution">
    <text evidence="1">The sequence shown here is derived from an EMBL/GenBank/DDBJ whole genome shotgun (WGS) entry which is preliminary data.</text>
</comment>
<gene>
    <name evidence="1" type="ORF">HAX54_016580</name>
</gene>
<feature type="non-terminal residue" evidence="1">
    <location>
        <position position="1"/>
    </location>
</feature>